<dbReference type="GO" id="GO:0003700">
    <property type="term" value="F:DNA-binding transcription factor activity"/>
    <property type="evidence" value="ECO:0007669"/>
    <property type="project" value="TreeGrafter"/>
</dbReference>
<keyword evidence="4" id="KW-1185">Reference proteome</keyword>
<name>A0A917B548_HALAA</name>
<dbReference type="PANTHER" id="PTHR46797">
    <property type="entry name" value="HTH-TYPE TRANSCRIPTIONAL REGULATOR"/>
    <property type="match status" value="1"/>
</dbReference>
<protein>
    <recommendedName>
        <fullName evidence="2">HTH cro/C1-type domain-containing protein</fullName>
    </recommendedName>
</protein>
<sequence length="175" mass="20070">MRDWLIQLRKERKLTQQQIAEGAHIDRAYYAQIESGTRNPSMAVASQIASFLNINTFLFFPEHLSEPFTTALRNSPIIVAHCDLELRYTWMFNPHPDFNTDVIIGKRDDELDHNEGTIGLMKIKRKVIETKKPIRQYVSFPLSDGLITYDVFAQPIYNDGNQLIGVATVSTELLT</sequence>
<dbReference type="SUPFAM" id="SSF47413">
    <property type="entry name" value="lambda repressor-like DNA-binding domains"/>
    <property type="match status" value="1"/>
</dbReference>
<dbReference type="GO" id="GO:0005829">
    <property type="term" value="C:cytosol"/>
    <property type="evidence" value="ECO:0007669"/>
    <property type="project" value="TreeGrafter"/>
</dbReference>
<dbReference type="PROSITE" id="PS50943">
    <property type="entry name" value="HTH_CROC1"/>
    <property type="match status" value="1"/>
</dbReference>
<dbReference type="AlphaFoldDB" id="A0A917B548"/>
<dbReference type="InterPro" id="IPR010982">
    <property type="entry name" value="Lambda_DNA-bd_dom_sf"/>
</dbReference>
<dbReference type="PANTHER" id="PTHR46797:SF1">
    <property type="entry name" value="METHYLPHOSPHONATE SYNTHASE"/>
    <property type="match status" value="1"/>
</dbReference>
<dbReference type="CDD" id="cd00093">
    <property type="entry name" value="HTH_XRE"/>
    <property type="match status" value="1"/>
</dbReference>
<reference evidence="3" key="2">
    <citation type="submission" date="2020-09" db="EMBL/GenBank/DDBJ databases">
        <authorList>
            <person name="Sun Q."/>
            <person name="Zhou Y."/>
        </authorList>
    </citation>
    <scope>NUCLEOTIDE SEQUENCE</scope>
    <source>
        <strain evidence="3">CGMCC 1.12153</strain>
    </source>
</reference>
<organism evidence="3 4">
    <name type="scientific">Halobacillus andaensis</name>
    <dbReference type="NCBI Taxonomy" id="1176239"/>
    <lineage>
        <taxon>Bacteria</taxon>
        <taxon>Bacillati</taxon>
        <taxon>Bacillota</taxon>
        <taxon>Bacilli</taxon>
        <taxon>Bacillales</taxon>
        <taxon>Bacillaceae</taxon>
        <taxon>Halobacillus</taxon>
    </lineage>
</organism>
<dbReference type="RefSeq" id="WP_188377280.1">
    <property type="nucleotide sequence ID" value="NZ_BMEL01000002.1"/>
</dbReference>
<dbReference type="InterPro" id="IPR050807">
    <property type="entry name" value="TransReg_Diox_bact_type"/>
</dbReference>
<dbReference type="EMBL" id="BMEL01000002">
    <property type="protein sequence ID" value="GGF20746.1"/>
    <property type="molecule type" value="Genomic_DNA"/>
</dbReference>
<dbReference type="Pfam" id="PF01381">
    <property type="entry name" value="HTH_3"/>
    <property type="match status" value="1"/>
</dbReference>
<proteinExistence type="predicted"/>
<dbReference type="Proteomes" id="UP000660110">
    <property type="component" value="Unassembled WGS sequence"/>
</dbReference>
<dbReference type="SMART" id="SM00530">
    <property type="entry name" value="HTH_XRE"/>
    <property type="match status" value="1"/>
</dbReference>
<evidence type="ECO:0000313" key="4">
    <source>
        <dbReference type="Proteomes" id="UP000660110"/>
    </source>
</evidence>
<dbReference type="InterPro" id="IPR001387">
    <property type="entry name" value="Cro/C1-type_HTH"/>
</dbReference>
<comment type="caution">
    <text evidence="3">The sequence shown here is derived from an EMBL/GenBank/DDBJ whole genome shotgun (WGS) entry which is preliminary data.</text>
</comment>
<reference evidence="3" key="1">
    <citation type="journal article" date="2014" name="Int. J. Syst. Evol. Microbiol.">
        <title>Complete genome sequence of Corynebacterium casei LMG S-19264T (=DSM 44701T), isolated from a smear-ripened cheese.</title>
        <authorList>
            <consortium name="US DOE Joint Genome Institute (JGI-PGF)"/>
            <person name="Walter F."/>
            <person name="Albersmeier A."/>
            <person name="Kalinowski J."/>
            <person name="Ruckert C."/>
        </authorList>
    </citation>
    <scope>NUCLEOTIDE SEQUENCE</scope>
    <source>
        <strain evidence="3">CGMCC 1.12153</strain>
    </source>
</reference>
<gene>
    <name evidence="3" type="ORF">GCM10010954_19350</name>
</gene>
<feature type="domain" description="HTH cro/C1-type" evidence="2">
    <location>
        <begin position="5"/>
        <end position="60"/>
    </location>
</feature>
<keyword evidence="1" id="KW-0238">DNA-binding</keyword>
<evidence type="ECO:0000259" key="2">
    <source>
        <dbReference type="PROSITE" id="PS50943"/>
    </source>
</evidence>
<evidence type="ECO:0000313" key="3">
    <source>
        <dbReference type="EMBL" id="GGF20746.1"/>
    </source>
</evidence>
<dbReference type="GO" id="GO:0003677">
    <property type="term" value="F:DNA binding"/>
    <property type="evidence" value="ECO:0007669"/>
    <property type="project" value="UniProtKB-KW"/>
</dbReference>
<dbReference type="Gene3D" id="3.30.450.20">
    <property type="entry name" value="PAS domain"/>
    <property type="match status" value="1"/>
</dbReference>
<evidence type="ECO:0000256" key="1">
    <source>
        <dbReference type="ARBA" id="ARBA00023125"/>
    </source>
</evidence>
<accession>A0A917B548</accession>
<dbReference type="Gene3D" id="1.10.260.40">
    <property type="entry name" value="lambda repressor-like DNA-binding domains"/>
    <property type="match status" value="1"/>
</dbReference>